<dbReference type="EMBL" id="FNPE01000007">
    <property type="protein sequence ID" value="SDY73171.1"/>
    <property type="molecule type" value="Genomic_DNA"/>
</dbReference>
<dbReference type="PANTHER" id="PTHR30388">
    <property type="entry name" value="ALDEHYDE OXIDOREDUCTASE MOLYBDENUM COFACTOR ASSEMBLY PROTEIN"/>
    <property type="match status" value="1"/>
</dbReference>
<proteinExistence type="predicted"/>
<dbReference type="Proteomes" id="UP000183417">
    <property type="component" value="Unassembled WGS sequence"/>
</dbReference>
<dbReference type="RefSeq" id="WP_043790727.1">
    <property type="nucleotide sequence ID" value="NZ_CP141274.1"/>
</dbReference>
<feature type="domain" description="XdhC- CoxI" evidence="1">
    <location>
        <begin position="17"/>
        <end position="67"/>
    </location>
</feature>
<dbReference type="PANTHER" id="PTHR30388:SF6">
    <property type="entry name" value="XANTHINE DEHYDROGENASE SUBUNIT A-RELATED"/>
    <property type="match status" value="1"/>
</dbReference>
<evidence type="ECO:0000259" key="2">
    <source>
        <dbReference type="Pfam" id="PF13478"/>
    </source>
</evidence>
<accession>A0A1H3M916</accession>
<dbReference type="Pfam" id="PF02625">
    <property type="entry name" value="XdhC_CoxI"/>
    <property type="match status" value="1"/>
</dbReference>
<name>A0A1H3M916_9BURK</name>
<dbReference type="NCBIfam" id="TIGR02964">
    <property type="entry name" value="xanthine_xdhC"/>
    <property type="match status" value="1"/>
</dbReference>
<sequence length="291" mass="31835">MWSDTFNKVEQGLAQGPLCWVEVMDSRGSVPRERGAWMAVFADRVAGTIGGGHLEFDAIDRARSLLRGWATPGEQGSQGGQVATEHQHRYPLGPSLGQCCGGVVMLRFVLVPQGRMDMLRERLQPPRDCVALFGAGHVGHALVRLLCNLPYRVMWVDSRDSVFPEEEHELVQCEYSDPVQSAVADLPAGSQVLIMSFSHAEDLEVVAQCLGRQRAQGDLPYVGLIGSATKWATFRRRLRERGFSDAELDHVTCPIGVPGIKGKEPEVIAVAVAAQLLQRRSAVSARNQGNL</sequence>
<gene>
    <name evidence="3" type="ORF">SAMN05421547_107172</name>
</gene>
<evidence type="ECO:0000313" key="3">
    <source>
        <dbReference type="EMBL" id="SDY73171.1"/>
    </source>
</evidence>
<organism evidence="3 4">
    <name type="scientific">Delftia lacustris</name>
    <dbReference type="NCBI Taxonomy" id="558537"/>
    <lineage>
        <taxon>Bacteria</taxon>
        <taxon>Pseudomonadati</taxon>
        <taxon>Pseudomonadota</taxon>
        <taxon>Betaproteobacteria</taxon>
        <taxon>Burkholderiales</taxon>
        <taxon>Comamonadaceae</taxon>
        <taxon>Delftia</taxon>
    </lineage>
</organism>
<feature type="domain" description="XdhC Rossmann" evidence="2">
    <location>
        <begin position="131"/>
        <end position="276"/>
    </location>
</feature>
<dbReference type="InterPro" id="IPR003777">
    <property type="entry name" value="XdhC_CoxI"/>
</dbReference>
<dbReference type="Pfam" id="PF13478">
    <property type="entry name" value="XdhC_C"/>
    <property type="match status" value="1"/>
</dbReference>
<evidence type="ECO:0000313" key="4">
    <source>
        <dbReference type="Proteomes" id="UP000183417"/>
    </source>
</evidence>
<dbReference type="Gene3D" id="3.40.50.720">
    <property type="entry name" value="NAD(P)-binding Rossmann-like Domain"/>
    <property type="match status" value="1"/>
</dbReference>
<reference evidence="3 4" key="1">
    <citation type="submission" date="2016-10" db="EMBL/GenBank/DDBJ databases">
        <authorList>
            <person name="de Groot N.N."/>
        </authorList>
    </citation>
    <scope>NUCLEOTIDE SEQUENCE [LARGE SCALE GENOMIC DNA]</scope>
    <source>
        <strain evidence="3 4">LMG 24775</strain>
    </source>
</reference>
<dbReference type="InterPro" id="IPR052698">
    <property type="entry name" value="MoCofactor_Util/Proc"/>
</dbReference>
<dbReference type="GeneID" id="94694238"/>
<dbReference type="InterPro" id="IPR027051">
    <property type="entry name" value="XdhC_Rossmann_dom"/>
</dbReference>
<evidence type="ECO:0000259" key="1">
    <source>
        <dbReference type="Pfam" id="PF02625"/>
    </source>
</evidence>
<dbReference type="AlphaFoldDB" id="A0A1H3M916"/>
<protein>
    <submittedName>
        <fullName evidence="3">Xanthine dehydrogenase accessory factor</fullName>
    </submittedName>
</protein>
<dbReference type="InterPro" id="IPR014308">
    <property type="entry name" value="Xanthine_DH_XdhC"/>
</dbReference>